<dbReference type="AlphaFoldDB" id="A0A1M7F748"/>
<sequence>MIHGGDLAQAMALYGGTLADWLDLSTGINPHAYPVSAELSPAAWQRLPGEAPLFELLTAARRAYRCPDAFGLTAAPGTQALIAQLPYLLPDGPIAILGPTYSSHKASWSRAGRTVLELSYWEDARNSECPVLLLVNPNNPDGRVVSPDELLALARARSAKGQWLIVDEAFADVDPDCSLLPHLSDENVAALRSFGKFYGLAGLRLGFLAAPQTLSNAMADRLDSWAVSGPALEIGAAALADLTWQDAMRDQLAREMAELETVLTGCGLQLVGGTSLYVLIRNREAARLHGFLAARRIWTRIFDFDPDLMRLGLPGSEHGLLLLKNALKSFAQAPHAD</sequence>
<comment type="function">
    <text evidence="2">Decarboxylates L-threonine-O-3-phosphate to yield (R)-1-amino-2-propanol O-2-phosphate, the precursor for the linkage between the nucleotide loop and the corrin ring in cobalamin.</text>
</comment>
<dbReference type="SUPFAM" id="SSF53383">
    <property type="entry name" value="PLP-dependent transferases"/>
    <property type="match status" value="1"/>
</dbReference>
<evidence type="ECO:0000256" key="6">
    <source>
        <dbReference type="ARBA" id="ARBA00022898"/>
    </source>
</evidence>
<keyword evidence="12" id="KW-1185">Reference proteome</keyword>
<evidence type="ECO:0000259" key="10">
    <source>
        <dbReference type="Pfam" id="PF00155"/>
    </source>
</evidence>
<proteinExistence type="predicted"/>
<dbReference type="GO" id="GO:0009236">
    <property type="term" value="P:cobalamin biosynthetic process"/>
    <property type="evidence" value="ECO:0007669"/>
    <property type="project" value="UniProtKB-UniPathway"/>
</dbReference>
<dbReference type="OrthoDB" id="9799304at2"/>
<keyword evidence="6" id="KW-0663">Pyridoxal phosphate</keyword>
<dbReference type="Gene3D" id="3.40.640.10">
    <property type="entry name" value="Type I PLP-dependent aspartate aminotransferase-like (Major domain)"/>
    <property type="match status" value="1"/>
</dbReference>
<gene>
    <name evidence="11" type="ORF">SAMN05444272_1518</name>
</gene>
<comment type="cofactor">
    <cofactor evidence="1">
        <name>pyridoxal 5'-phosphate</name>
        <dbReference type="ChEBI" id="CHEBI:597326"/>
    </cofactor>
</comment>
<dbReference type="PANTHER" id="PTHR42885:SF1">
    <property type="entry name" value="THREONINE-PHOSPHATE DECARBOXYLASE"/>
    <property type="match status" value="1"/>
</dbReference>
<dbReference type="CDD" id="cd00609">
    <property type="entry name" value="AAT_like"/>
    <property type="match status" value="1"/>
</dbReference>
<reference evidence="11 12" key="1">
    <citation type="submission" date="2016-11" db="EMBL/GenBank/DDBJ databases">
        <authorList>
            <person name="Jaros S."/>
            <person name="Januszkiewicz K."/>
            <person name="Wedrychowicz H."/>
        </authorList>
    </citation>
    <scope>NUCLEOTIDE SEQUENCE [LARGE SCALE GENOMIC DNA]</scope>
    <source>
        <strain evidence="11 12">DSM 22153</strain>
    </source>
</reference>
<evidence type="ECO:0000256" key="7">
    <source>
        <dbReference type="ARBA" id="ARBA00023239"/>
    </source>
</evidence>
<organism evidence="11 12">
    <name type="scientific">Roseibium suaedae</name>
    <dbReference type="NCBI Taxonomy" id="735517"/>
    <lineage>
        <taxon>Bacteria</taxon>
        <taxon>Pseudomonadati</taxon>
        <taxon>Pseudomonadota</taxon>
        <taxon>Alphaproteobacteria</taxon>
        <taxon>Hyphomicrobiales</taxon>
        <taxon>Stappiaceae</taxon>
        <taxon>Roseibium</taxon>
    </lineage>
</organism>
<dbReference type="GO" id="GO:0030170">
    <property type="term" value="F:pyridoxal phosphate binding"/>
    <property type="evidence" value="ECO:0007669"/>
    <property type="project" value="InterPro"/>
</dbReference>
<evidence type="ECO:0000313" key="12">
    <source>
        <dbReference type="Proteomes" id="UP000186002"/>
    </source>
</evidence>
<dbReference type="InterPro" id="IPR015422">
    <property type="entry name" value="PyrdxlP-dep_Trfase_small"/>
</dbReference>
<evidence type="ECO:0000256" key="5">
    <source>
        <dbReference type="ARBA" id="ARBA00022573"/>
    </source>
</evidence>
<dbReference type="Gene3D" id="3.90.1150.10">
    <property type="entry name" value="Aspartate Aminotransferase, domain 1"/>
    <property type="match status" value="1"/>
</dbReference>
<evidence type="ECO:0000313" key="11">
    <source>
        <dbReference type="EMBL" id="SHL99805.1"/>
    </source>
</evidence>
<dbReference type="RefSeq" id="WP_073011374.1">
    <property type="nucleotide sequence ID" value="NZ_FRBW01000002.1"/>
</dbReference>
<evidence type="ECO:0000256" key="3">
    <source>
        <dbReference type="ARBA" id="ARBA00004953"/>
    </source>
</evidence>
<feature type="domain" description="Aminotransferase class I/classII large" evidence="10">
    <location>
        <begin position="74"/>
        <end position="283"/>
    </location>
</feature>
<name>A0A1M7F748_9HYPH</name>
<dbReference type="Proteomes" id="UP000186002">
    <property type="component" value="Unassembled WGS sequence"/>
</dbReference>
<evidence type="ECO:0000256" key="8">
    <source>
        <dbReference type="ARBA" id="ARBA00029996"/>
    </source>
</evidence>
<protein>
    <recommendedName>
        <fullName evidence="4">threonine-phosphate decarboxylase</fullName>
        <ecNumber evidence="4">4.1.1.81</ecNumber>
    </recommendedName>
    <alternativeName>
        <fullName evidence="8">L-threonine-O-3-phosphate decarboxylase</fullName>
    </alternativeName>
</protein>
<dbReference type="InterPro" id="IPR004838">
    <property type="entry name" value="NHTrfase_class1_PyrdxlP-BS"/>
</dbReference>
<dbReference type="STRING" id="735517.SAMN05444272_1518"/>
<dbReference type="InterPro" id="IPR015421">
    <property type="entry name" value="PyrdxlP-dep_Trfase_major"/>
</dbReference>
<evidence type="ECO:0000256" key="1">
    <source>
        <dbReference type="ARBA" id="ARBA00001933"/>
    </source>
</evidence>
<evidence type="ECO:0000256" key="4">
    <source>
        <dbReference type="ARBA" id="ARBA00012285"/>
    </source>
</evidence>
<keyword evidence="5" id="KW-0169">Cobalamin biosynthesis</keyword>
<dbReference type="InterPro" id="IPR015424">
    <property type="entry name" value="PyrdxlP-dep_Trfase"/>
</dbReference>
<comment type="pathway">
    <text evidence="3">Cofactor biosynthesis; adenosylcobalamin biosynthesis.</text>
</comment>
<dbReference type="InterPro" id="IPR005860">
    <property type="entry name" value="CobD"/>
</dbReference>
<dbReference type="EC" id="4.1.1.81" evidence="4"/>
<evidence type="ECO:0000256" key="2">
    <source>
        <dbReference type="ARBA" id="ARBA00003444"/>
    </source>
</evidence>
<dbReference type="EMBL" id="FRBW01000002">
    <property type="protein sequence ID" value="SHL99805.1"/>
    <property type="molecule type" value="Genomic_DNA"/>
</dbReference>
<dbReference type="GO" id="GO:0048472">
    <property type="term" value="F:threonine-phosphate decarboxylase activity"/>
    <property type="evidence" value="ECO:0007669"/>
    <property type="project" value="UniProtKB-EC"/>
</dbReference>
<dbReference type="InterPro" id="IPR004839">
    <property type="entry name" value="Aminotransferase_I/II_large"/>
</dbReference>
<dbReference type="NCBIfam" id="TIGR01140">
    <property type="entry name" value="L_thr_O3P_dcar"/>
    <property type="match status" value="1"/>
</dbReference>
<dbReference type="UniPathway" id="UPA00148"/>
<evidence type="ECO:0000256" key="9">
    <source>
        <dbReference type="ARBA" id="ARBA00048531"/>
    </source>
</evidence>
<comment type="catalytic activity">
    <reaction evidence="9">
        <text>O-phospho-L-threonine + H(+) = (R)-1-aminopropan-2-yl phosphate + CO2</text>
        <dbReference type="Rhea" id="RHEA:11492"/>
        <dbReference type="ChEBI" id="CHEBI:15378"/>
        <dbReference type="ChEBI" id="CHEBI:16526"/>
        <dbReference type="ChEBI" id="CHEBI:58563"/>
        <dbReference type="ChEBI" id="CHEBI:58675"/>
        <dbReference type="EC" id="4.1.1.81"/>
    </reaction>
</comment>
<accession>A0A1M7F748</accession>
<dbReference type="Pfam" id="PF00155">
    <property type="entry name" value="Aminotran_1_2"/>
    <property type="match status" value="1"/>
</dbReference>
<dbReference type="PANTHER" id="PTHR42885">
    <property type="entry name" value="HISTIDINOL-PHOSPHATE AMINOTRANSFERASE-RELATED"/>
    <property type="match status" value="1"/>
</dbReference>
<keyword evidence="7" id="KW-0456">Lyase</keyword>
<dbReference type="PROSITE" id="PS00105">
    <property type="entry name" value="AA_TRANSFER_CLASS_1"/>
    <property type="match status" value="1"/>
</dbReference>